<evidence type="ECO:0000313" key="1">
    <source>
        <dbReference type="EMBL" id="OWT42641.1"/>
    </source>
</evidence>
<protein>
    <submittedName>
        <fullName evidence="1">Uncharacterized protein</fullName>
    </submittedName>
</protein>
<keyword evidence="2" id="KW-1185">Reference proteome</keyword>
<dbReference type="EMBL" id="LSBJ02000008">
    <property type="protein sequence ID" value="OWT42641.1"/>
    <property type="molecule type" value="Genomic_DNA"/>
</dbReference>
<name>A0A219APL1_METCM</name>
<evidence type="ECO:0000313" key="2">
    <source>
        <dbReference type="Proteomes" id="UP000078397"/>
    </source>
</evidence>
<organism evidence="1 2">
    <name type="scientific">Pochonia chlamydosporia 170</name>
    <dbReference type="NCBI Taxonomy" id="1380566"/>
    <lineage>
        <taxon>Eukaryota</taxon>
        <taxon>Fungi</taxon>
        <taxon>Dikarya</taxon>
        <taxon>Ascomycota</taxon>
        <taxon>Pezizomycotina</taxon>
        <taxon>Sordariomycetes</taxon>
        <taxon>Hypocreomycetidae</taxon>
        <taxon>Hypocreales</taxon>
        <taxon>Clavicipitaceae</taxon>
        <taxon>Pochonia</taxon>
    </lineage>
</organism>
<proteinExistence type="predicted"/>
<dbReference type="Proteomes" id="UP000078397">
    <property type="component" value="Unassembled WGS sequence"/>
</dbReference>
<comment type="caution">
    <text evidence="1">The sequence shown here is derived from an EMBL/GenBank/DDBJ whole genome shotgun (WGS) entry which is preliminary data.</text>
</comment>
<dbReference type="GeneID" id="33937052"/>
<gene>
    <name evidence="1" type="ORF">VFPPC_18201</name>
</gene>
<accession>A0A219APL1</accession>
<dbReference type="RefSeq" id="XP_022285128.1">
    <property type="nucleotide sequence ID" value="XM_022429851.1"/>
</dbReference>
<dbReference type="AlphaFoldDB" id="A0A219APL1"/>
<dbReference type="KEGG" id="pchm:VFPPC_18201"/>
<sequence length="125" mass="14068">MGPVTLSCASATSTETSVAVRGPFFCGRWAIAAWSDYLKQFLCPILSLVATSGNQLQHRFEGFLKCRPLENQAQGVEWLTDSKDRLFFLKSTVLYKADTKYMPIPTHAKVGKIGELHWQLLFQIN</sequence>
<reference evidence="1 2" key="1">
    <citation type="journal article" date="2016" name="PLoS Pathog.">
        <title>Biosynthesis of antibiotic leucinostatins in bio-control fungus Purpureocillium lilacinum and their inhibition on phytophthora revealed by genome mining.</title>
        <authorList>
            <person name="Wang G."/>
            <person name="Liu Z."/>
            <person name="Lin R."/>
            <person name="Li E."/>
            <person name="Mao Z."/>
            <person name="Ling J."/>
            <person name="Yang Y."/>
            <person name="Yin W.B."/>
            <person name="Xie B."/>
        </authorList>
    </citation>
    <scope>NUCLEOTIDE SEQUENCE [LARGE SCALE GENOMIC DNA]</scope>
    <source>
        <strain evidence="1">170</strain>
    </source>
</reference>